<keyword evidence="8" id="KW-0862">Zinc</keyword>
<keyword evidence="4" id="KW-0055">Arginine biosynthesis</keyword>
<dbReference type="InterPro" id="IPR011650">
    <property type="entry name" value="Peptidase_M20_dimer"/>
</dbReference>
<dbReference type="CDD" id="cd03894">
    <property type="entry name" value="M20_ArgE"/>
    <property type="match status" value="1"/>
</dbReference>
<keyword evidence="9" id="KW-0170">Cobalt</keyword>
<dbReference type="InterPro" id="IPR010169">
    <property type="entry name" value="AcOrn-deacetyl"/>
</dbReference>
<dbReference type="Gene3D" id="3.40.630.10">
    <property type="entry name" value="Zn peptidases"/>
    <property type="match status" value="1"/>
</dbReference>
<evidence type="ECO:0000256" key="7">
    <source>
        <dbReference type="ARBA" id="ARBA00022801"/>
    </source>
</evidence>
<accession>Q2SN63</accession>
<organism evidence="11 12">
    <name type="scientific">Hahella chejuensis (strain KCTC 2396)</name>
    <dbReference type="NCBI Taxonomy" id="349521"/>
    <lineage>
        <taxon>Bacteria</taxon>
        <taxon>Pseudomonadati</taxon>
        <taxon>Pseudomonadota</taxon>
        <taxon>Gammaproteobacteria</taxon>
        <taxon>Oceanospirillales</taxon>
        <taxon>Hahellaceae</taxon>
        <taxon>Hahella</taxon>
    </lineage>
</organism>
<dbReference type="PANTHER" id="PTHR43808:SF1">
    <property type="entry name" value="ACETYLORNITHINE DEACETYLASE"/>
    <property type="match status" value="1"/>
</dbReference>
<evidence type="ECO:0000256" key="9">
    <source>
        <dbReference type="ARBA" id="ARBA00023285"/>
    </source>
</evidence>
<evidence type="ECO:0000256" key="8">
    <source>
        <dbReference type="ARBA" id="ARBA00022833"/>
    </source>
</evidence>
<dbReference type="MEROPS" id="M20.974"/>
<dbReference type="InterPro" id="IPR036264">
    <property type="entry name" value="Bact_exopeptidase_dim_dom"/>
</dbReference>
<dbReference type="Proteomes" id="UP000000238">
    <property type="component" value="Chromosome"/>
</dbReference>
<reference evidence="11 12" key="1">
    <citation type="journal article" date="2005" name="Nucleic Acids Res.">
        <title>Genomic blueprint of Hahella chejuensis, a marine microbe producing an algicidal agent.</title>
        <authorList>
            <person name="Jeong H."/>
            <person name="Yim J.H."/>
            <person name="Lee C."/>
            <person name="Choi S.-H."/>
            <person name="Park Y.K."/>
            <person name="Yoon S.H."/>
            <person name="Hur C.-G."/>
            <person name="Kang H.-Y."/>
            <person name="Kim D."/>
            <person name="Lee H.H."/>
            <person name="Park K.H."/>
            <person name="Park S.-H."/>
            <person name="Park H.-S."/>
            <person name="Lee H.K."/>
            <person name="Oh T.K."/>
            <person name="Kim J.F."/>
        </authorList>
    </citation>
    <scope>NUCLEOTIDE SEQUENCE [LARGE SCALE GENOMIC DNA]</scope>
    <source>
        <strain evidence="11 12">KCTC 2396</strain>
    </source>
</reference>
<keyword evidence="12" id="KW-1185">Reference proteome</keyword>
<evidence type="ECO:0000256" key="1">
    <source>
        <dbReference type="ARBA" id="ARBA00004496"/>
    </source>
</evidence>
<dbReference type="Pfam" id="PF07687">
    <property type="entry name" value="M20_dimer"/>
    <property type="match status" value="1"/>
</dbReference>
<evidence type="ECO:0000313" key="11">
    <source>
        <dbReference type="EMBL" id="ABC27911.1"/>
    </source>
</evidence>
<evidence type="ECO:0000256" key="3">
    <source>
        <dbReference type="ARBA" id="ARBA00022490"/>
    </source>
</evidence>
<dbReference type="RefSeq" id="WP_011394986.1">
    <property type="nucleotide sequence ID" value="NC_007645.1"/>
</dbReference>
<keyword evidence="5" id="KW-0028">Amino-acid biosynthesis</keyword>
<dbReference type="EC" id="3.5.1.16" evidence="11"/>
<dbReference type="HOGENOM" id="CLU_021802_2_4_6"/>
<evidence type="ECO:0000256" key="5">
    <source>
        <dbReference type="ARBA" id="ARBA00022605"/>
    </source>
</evidence>
<comment type="similarity">
    <text evidence="2">Belongs to the peptidase M20A family. ArgE subfamily.</text>
</comment>
<dbReference type="eggNOG" id="COG0624">
    <property type="taxonomic scope" value="Bacteria"/>
</dbReference>
<sequence>MPELPKLETMVRELVAIPSVSSTLPRWDQSNRPVVERLAQWCETLGMEVALLPVNEAGDKWNLVAKAGQGEGGLVLAGHTDTVPYDEGSWSSDPFKLNERDGKWYGLGVCDMKGFFALALAALAPALAYLRKPVTLIATADEESSMDGARRLMQAAKNYGDYVVIGEPTGMRPIRQHKGILMDAIKVEGRSGHSSQPALGRNALEAMTDVMIGLRELRTSWMEQYSNPGFAVPYPTLNLGCIHGGDNPNRICKSCELQYDVRLMPGMPMETVRDSIRRRLRSVAEKHEVDIQLQPLFDGVDSFQEREDSRLVRLCEELTGKSSGSVAFATEAPFFKQLGAETVVLGPGDIDQAHQPDEYVALDRIPPMMKLLEELIRRLCL</sequence>
<dbReference type="InterPro" id="IPR002933">
    <property type="entry name" value="Peptidase_M20"/>
</dbReference>
<protein>
    <submittedName>
        <fullName evidence="11">Acetylornithine deacetylase (ArgE)</fullName>
        <ecNumber evidence="11">3.5.1.16</ecNumber>
    </submittedName>
</protein>
<dbReference type="OrthoDB" id="3665926at2"/>
<dbReference type="PANTHER" id="PTHR43808">
    <property type="entry name" value="ACETYLORNITHINE DEACETYLASE"/>
    <property type="match status" value="1"/>
</dbReference>
<dbReference type="EMBL" id="CP000155">
    <property type="protein sequence ID" value="ABC27911.1"/>
    <property type="molecule type" value="Genomic_DNA"/>
</dbReference>
<dbReference type="AlphaFoldDB" id="Q2SN63"/>
<proteinExistence type="inferred from homology"/>
<dbReference type="GO" id="GO:0005737">
    <property type="term" value="C:cytoplasm"/>
    <property type="evidence" value="ECO:0007669"/>
    <property type="project" value="UniProtKB-SubCell"/>
</dbReference>
<dbReference type="Pfam" id="PF01546">
    <property type="entry name" value="Peptidase_M20"/>
    <property type="match status" value="1"/>
</dbReference>
<dbReference type="SUPFAM" id="SSF55031">
    <property type="entry name" value="Bacterial exopeptidase dimerisation domain"/>
    <property type="match status" value="1"/>
</dbReference>
<keyword evidence="6" id="KW-0479">Metal-binding</keyword>
<dbReference type="Gene3D" id="3.30.70.360">
    <property type="match status" value="1"/>
</dbReference>
<evidence type="ECO:0000256" key="6">
    <source>
        <dbReference type="ARBA" id="ARBA00022723"/>
    </source>
</evidence>
<gene>
    <name evidence="11" type="primary">argE</name>
    <name evidence="11" type="ordered locus">HCH_01029</name>
</gene>
<dbReference type="GO" id="GO:0046872">
    <property type="term" value="F:metal ion binding"/>
    <property type="evidence" value="ECO:0007669"/>
    <property type="project" value="UniProtKB-KW"/>
</dbReference>
<dbReference type="SUPFAM" id="SSF53187">
    <property type="entry name" value="Zn-dependent exopeptidases"/>
    <property type="match status" value="1"/>
</dbReference>
<dbReference type="KEGG" id="hch:HCH_01029"/>
<comment type="subcellular location">
    <subcellularLocation>
        <location evidence="1">Cytoplasm</location>
    </subcellularLocation>
</comment>
<dbReference type="GO" id="GO:0006526">
    <property type="term" value="P:L-arginine biosynthetic process"/>
    <property type="evidence" value="ECO:0007669"/>
    <property type="project" value="UniProtKB-KW"/>
</dbReference>
<feature type="domain" description="Peptidase M20 dimerisation" evidence="10">
    <location>
        <begin position="176"/>
        <end position="287"/>
    </location>
</feature>
<evidence type="ECO:0000256" key="4">
    <source>
        <dbReference type="ARBA" id="ARBA00022571"/>
    </source>
</evidence>
<evidence type="ECO:0000256" key="2">
    <source>
        <dbReference type="ARBA" id="ARBA00005691"/>
    </source>
</evidence>
<evidence type="ECO:0000313" key="12">
    <source>
        <dbReference type="Proteomes" id="UP000000238"/>
    </source>
</evidence>
<name>Q2SN63_HAHCH</name>
<evidence type="ECO:0000259" key="10">
    <source>
        <dbReference type="Pfam" id="PF07687"/>
    </source>
</evidence>
<dbReference type="STRING" id="349521.HCH_01029"/>
<dbReference type="GO" id="GO:0008777">
    <property type="term" value="F:acetylornithine deacetylase activity"/>
    <property type="evidence" value="ECO:0007669"/>
    <property type="project" value="UniProtKB-EC"/>
</dbReference>
<dbReference type="InterPro" id="IPR050072">
    <property type="entry name" value="Peptidase_M20A"/>
</dbReference>
<dbReference type="FunFam" id="3.30.70.360:FF:000003">
    <property type="entry name" value="Acetylornithine deacetylase"/>
    <property type="match status" value="1"/>
</dbReference>
<keyword evidence="3" id="KW-0963">Cytoplasm</keyword>
<dbReference type="NCBIfam" id="NF003474">
    <property type="entry name" value="PRK05111.1"/>
    <property type="match status" value="1"/>
</dbReference>
<keyword evidence="7 11" id="KW-0378">Hydrolase</keyword>
<dbReference type="NCBIfam" id="TIGR01892">
    <property type="entry name" value="AcOrn-deacetyl"/>
    <property type="match status" value="1"/>
</dbReference>